<dbReference type="Proteomes" id="UP000616595">
    <property type="component" value="Unassembled WGS sequence"/>
</dbReference>
<dbReference type="Gene3D" id="3.40.109.40">
    <property type="match status" value="1"/>
</dbReference>
<name>A0A923HQW4_9FIRM</name>
<dbReference type="AlphaFoldDB" id="A0A923HQW4"/>
<dbReference type="SUPFAM" id="SSF56507">
    <property type="entry name" value="Methionine synthase activation domain-like"/>
    <property type="match status" value="1"/>
</dbReference>
<reference evidence="1" key="2">
    <citation type="submission" date="2020-10" db="EMBL/GenBank/DDBJ databases">
        <title>Comparative genomics of the Acetobacterium genus.</title>
        <authorList>
            <person name="Marshall C."/>
            <person name="May H."/>
            <person name="Norman S."/>
        </authorList>
    </citation>
    <scope>NUCLEOTIDE SEQUENCE</scope>
    <source>
        <strain evidence="1">DER-2019</strain>
    </source>
</reference>
<reference evidence="1" key="1">
    <citation type="submission" date="2019-10" db="EMBL/GenBank/DDBJ databases">
        <authorList>
            <person name="Ross D.E."/>
            <person name="Gulliver D."/>
        </authorList>
    </citation>
    <scope>NUCLEOTIDE SEQUENCE</scope>
    <source>
        <strain evidence="1">DER-2019</strain>
    </source>
</reference>
<sequence>MERGTRRAKPIERILDSAKEIPKPKALYCVSEAKIVNDSQFTLDGILFTSKIGVEKIADSKFVIPNIVTAGVEIEDYCFTRESVLEQYIVMEICNFACQFAKDAMIRDIKKNYGIALKECIFPGEEGFLLESGKKIFDVFGDVESKIGVSISEMGLPTPSRSAYSICFA</sequence>
<dbReference type="GO" id="GO:0008705">
    <property type="term" value="F:methionine synthase activity"/>
    <property type="evidence" value="ECO:0007669"/>
    <property type="project" value="InterPro"/>
</dbReference>
<protein>
    <submittedName>
        <fullName evidence="1">Uncharacterized protein</fullName>
    </submittedName>
</protein>
<keyword evidence="2" id="KW-1185">Reference proteome</keyword>
<dbReference type="InterPro" id="IPR037010">
    <property type="entry name" value="VitB12-dep_Met_synth_activ_sf"/>
</dbReference>
<dbReference type="RefSeq" id="WP_148565673.1">
    <property type="nucleotide sequence ID" value="NZ_RXYA01000001.1"/>
</dbReference>
<proteinExistence type="predicted"/>
<evidence type="ECO:0000313" key="1">
    <source>
        <dbReference type="EMBL" id="MBC3887063.1"/>
    </source>
</evidence>
<comment type="caution">
    <text evidence="1">The sequence shown here is derived from an EMBL/GenBank/DDBJ whole genome shotgun (WGS) entry which is preliminary data.</text>
</comment>
<gene>
    <name evidence="1" type="ORF">GH810_01875</name>
</gene>
<dbReference type="OrthoDB" id="1777701at2"/>
<dbReference type="EMBL" id="WJBD01000001">
    <property type="protein sequence ID" value="MBC3887063.1"/>
    <property type="molecule type" value="Genomic_DNA"/>
</dbReference>
<organism evidence="1 2">
    <name type="scientific">Acetobacterium paludosum</name>
    <dbReference type="NCBI Taxonomy" id="52693"/>
    <lineage>
        <taxon>Bacteria</taxon>
        <taxon>Bacillati</taxon>
        <taxon>Bacillota</taxon>
        <taxon>Clostridia</taxon>
        <taxon>Eubacteriales</taxon>
        <taxon>Eubacteriaceae</taxon>
        <taxon>Acetobacterium</taxon>
    </lineage>
</organism>
<accession>A0A923HQW4</accession>
<evidence type="ECO:0000313" key="2">
    <source>
        <dbReference type="Proteomes" id="UP000616595"/>
    </source>
</evidence>